<evidence type="ECO:0000259" key="5">
    <source>
        <dbReference type="Pfam" id="PF00535"/>
    </source>
</evidence>
<proteinExistence type="inferred from homology"/>
<dbReference type="Pfam" id="PF00535">
    <property type="entry name" value="Glycos_transf_2"/>
    <property type="match status" value="1"/>
</dbReference>
<dbReference type="PANTHER" id="PTHR43179:SF12">
    <property type="entry name" value="GALACTOFURANOSYLTRANSFERASE GLFT2"/>
    <property type="match status" value="1"/>
</dbReference>
<evidence type="ECO:0000256" key="2">
    <source>
        <dbReference type="ARBA" id="ARBA00006739"/>
    </source>
</evidence>
<gene>
    <name evidence="6" type="ORF">BJ984_003501</name>
</gene>
<reference evidence="6 7" key="1">
    <citation type="submission" date="2020-07" db="EMBL/GenBank/DDBJ databases">
        <title>Sequencing the genomes of 1000 actinobacteria strains.</title>
        <authorList>
            <person name="Klenk H.-P."/>
        </authorList>
    </citation>
    <scope>NUCLEOTIDE SEQUENCE [LARGE SCALE GENOMIC DNA]</scope>
    <source>
        <strain evidence="6 7">DSM 26474</strain>
    </source>
</reference>
<name>A0A852SUD8_9MICO</name>
<dbReference type="SUPFAM" id="SSF53448">
    <property type="entry name" value="Nucleotide-diphospho-sugar transferases"/>
    <property type="match status" value="1"/>
</dbReference>
<dbReference type="Gene3D" id="3.90.550.10">
    <property type="entry name" value="Spore Coat Polysaccharide Biosynthesis Protein SpsA, Chain A"/>
    <property type="match status" value="1"/>
</dbReference>
<keyword evidence="7" id="KW-1185">Reference proteome</keyword>
<dbReference type="Proteomes" id="UP000549913">
    <property type="component" value="Unassembled WGS sequence"/>
</dbReference>
<dbReference type="InterPro" id="IPR001173">
    <property type="entry name" value="Glyco_trans_2-like"/>
</dbReference>
<dbReference type="EMBL" id="JACCBM010000001">
    <property type="protein sequence ID" value="NYD72343.1"/>
    <property type="molecule type" value="Genomic_DNA"/>
</dbReference>
<dbReference type="PANTHER" id="PTHR43179">
    <property type="entry name" value="RHAMNOSYLTRANSFERASE WBBL"/>
    <property type="match status" value="1"/>
</dbReference>
<dbReference type="AlphaFoldDB" id="A0A852SUD8"/>
<evidence type="ECO:0000256" key="3">
    <source>
        <dbReference type="ARBA" id="ARBA00022676"/>
    </source>
</evidence>
<comment type="pathway">
    <text evidence="1">Cell wall biogenesis; cell wall polysaccharide biosynthesis.</text>
</comment>
<organism evidence="6 7">
    <name type="scientific">Herbiconiux flava</name>
    <dbReference type="NCBI Taxonomy" id="881268"/>
    <lineage>
        <taxon>Bacteria</taxon>
        <taxon>Bacillati</taxon>
        <taxon>Actinomycetota</taxon>
        <taxon>Actinomycetes</taxon>
        <taxon>Micrococcales</taxon>
        <taxon>Microbacteriaceae</taxon>
        <taxon>Herbiconiux</taxon>
    </lineage>
</organism>
<sequence length="298" mass="31367">MSDEVVAVVTAFAPGPRLAELVQSLVPQTARVIVVDDSGAPDARPALLAAENAGATVLRHSVNRGIAAALNTGTAEARAVPGARHVITFDEDSAVGEGFVDALVAALGTARGAGIPAGLAAPAAVSGQPAPELRTQRGILVGRTPIQSGLLVPFRTLDAVGGFAEELFIDGVDTDYALRVARAGLMVVHARGTELGHSLGRRHTATIAGRTVELTHSAPFRYYYLARNRVLLNRRRRLYRGYRPLRETIADLRHLVIVTLFVPGRGARLLAAAAGLGDGWAGRTGRIPPAVEARLRRS</sequence>
<feature type="domain" description="Glycosyltransferase 2-like" evidence="5">
    <location>
        <begin position="8"/>
        <end position="108"/>
    </location>
</feature>
<accession>A0A852SUD8</accession>
<dbReference type="GO" id="GO:0016757">
    <property type="term" value="F:glycosyltransferase activity"/>
    <property type="evidence" value="ECO:0007669"/>
    <property type="project" value="UniProtKB-KW"/>
</dbReference>
<dbReference type="RefSeq" id="WP_179549124.1">
    <property type="nucleotide sequence ID" value="NZ_BSEW01000002.1"/>
</dbReference>
<keyword evidence="4 6" id="KW-0808">Transferase</keyword>
<protein>
    <submittedName>
        <fullName evidence="6">Rhamnosyltransferase</fullName>
        <ecNumber evidence="6">2.4.1.-</ecNumber>
    </submittedName>
</protein>
<dbReference type="InterPro" id="IPR029044">
    <property type="entry name" value="Nucleotide-diphossugar_trans"/>
</dbReference>
<evidence type="ECO:0000313" key="6">
    <source>
        <dbReference type="EMBL" id="NYD72343.1"/>
    </source>
</evidence>
<comment type="similarity">
    <text evidence="2">Belongs to the glycosyltransferase 2 family.</text>
</comment>
<evidence type="ECO:0000256" key="4">
    <source>
        <dbReference type="ARBA" id="ARBA00022679"/>
    </source>
</evidence>
<keyword evidence="3 6" id="KW-0328">Glycosyltransferase</keyword>
<comment type="caution">
    <text evidence="6">The sequence shown here is derived from an EMBL/GenBank/DDBJ whole genome shotgun (WGS) entry which is preliminary data.</text>
</comment>
<evidence type="ECO:0000313" key="7">
    <source>
        <dbReference type="Proteomes" id="UP000549913"/>
    </source>
</evidence>
<evidence type="ECO:0000256" key="1">
    <source>
        <dbReference type="ARBA" id="ARBA00004776"/>
    </source>
</evidence>
<dbReference type="EC" id="2.4.1.-" evidence="6"/>